<organism evidence="6 7">
    <name type="scientific">Streptosporangium longisporum</name>
    <dbReference type="NCBI Taxonomy" id="46187"/>
    <lineage>
        <taxon>Bacteria</taxon>
        <taxon>Bacillati</taxon>
        <taxon>Actinomycetota</taxon>
        <taxon>Actinomycetes</taxon>
        <taxon>Streptosporangiales</taxon>
        <taxon>Streptosporangiaceae</taxon>
        <taxon>Streptosporangium</taxon>
    </lineage>
</organism>
<dbReference type="Gene3D" id="3.40.50.1820">
    <property type="entry name" value="alpha/beta hydrolase"/>
    <property type="match status" value="1"/>
</dbReference>
<feature type="domain" description="Peptidase S33 tripeptidyl aminopeptidase-like C-terminal" evidence="5">
    <location>
        <begin position="328"/>
        <end position="413"/>
    </location>
</feature>
<comment type="caution">
    <text evidence="6">The sequence shown here is derived from an EMBL/GenBank/DDBJ whole genome shotgun (WGS) entry which is preliminary data.</text>
</comment>
<keyword evidence="2" id="KW-0732">Signal</keyword>
<dbReference type="InterPro" id="IPR000073">
    <property type="entry name" value="AB_hydrolase_1"/>
</dbReference>
<evidence type="ECO:0000259" key="5">
    <source>
        <dbReference type="Pfam" id="PF08386"/>
    </source>
</evidence>
<evidence type="ECO:0000256" key="3">
    <source>
        <dbReference type="ARBA" id="ARBA00022801"/>
    </source>
</evidence>
<dbReference type="InterPro" id="IPR013595">
    <property type="entry name" value="Pept_S33_TAP-like_C"/>
</dbReference>
<feature type="domain" description="AB hydrolase-1" evidence="4">
    <location>
        <begin position="37"/>
        <end position="156"/>
    </location>
</feature>
<dbReference type="EMBL" id="BAAAWD010000015">
    <property type="protein sequence ID" value="GAA3023358.1"/>
    <property type="molecule type" value="Genomic_DNA"/>
</dbReference>
<evidence type="ECO:0000256" key="1">
    <source>
        <dbReference type="ARBA" id="ARBA00010088"/>
    </source>
</evidence>
<dbReference type="Proteomes" id="UP001499930">
    <property type="component" value="Unassembled WGS sequence"/>
</dbReference>
<dbReference type="Pfam" id="PF00561">
    <property type="entry name" value="Abhydrolase_1"/>
    <property type="match status" value="1"/>
</dbReference>
<protein>
    <recommendedName>
        <fullName evidence="8">Alpha/beta hydrolase</fullName>
    </recommendedName>
</protein>
<reference evidence="6 7" key="1">
    <citation type="journal article" date="2019" name="Int. J. Syst. Evol. Microbiol.">
        <title>The Global Catalogue of Microorganisms (GCM) 10K type strain sequencing project: providing services to taxonomists for standard genome sequencing and annotation.</title>
        <authorList>
            <consortium name="The Broad Institute Genomics Platform"/>
            <consortium name="The Broad Institute Genome Sequencing Center for Infectious Disease"/>
            <person name="Wu L."/>
            <person name="Ma J."/>
        </authorList>
    </citation>
    <scope>NUCLEOTIDE SEQUENCE [LARGE SCALE GENOMIC DNA]</scope>
    <source>
        <strain evidence="6 7">JCM 3106</strain>
    </source>
</reference>
<dbReference type="InterPro" id="IPR051601">
    <property type="entry name" value="Serine_prot/Carboxylest_S33"/>
</dbReference>
<name>A0ABN3YDV1_9ACTN</name>
<evidence type="ECO:0008006" key="8">
    <source>
        <dbReference type="Google" id="ProtNLM"/>
    </source>
</evidence>
<evidence type="ECO:0000259" key="4">
    <source>
        <dbReference type="Pfam" id="PF00561"/>
    </source>
</evidence>
<evidence type="ECO:0000313" key="7">
    <source>
        <dbReference type="Proteomes" id="UP001499930"/>
    </source>
</evidence>
<dbReference type="InterPro" id="IPR029058">
    <property type="entry name" value="AB_hydrolase_fold"/>
</dbReference>
<evidence type="ECO:0000256" key="2">
    <source>
        <dbReference type="ARBA" id="ARBA00022729"/>
    </source>
</evidence>
<comment type="similarity">
    <text evidence="1">Belongs to the peptidase S33 family.</text>
</comment>
<dbReference type="PANTHER" id="PTHR43248:SF29">
    <property type="entry name" value="TRIPEPTIDYL AMINOPEPTIDASE"/>
    <property type="match status" value="1"/>
</dbReference>
<proteinExistence type="inferred from homology"/>
<gene>
    <name evidence="6" type="ORF">GCM10017559_55830</name>
</gene>
<dbReference type="Pfam" id="PF08386">
    <property type="entry name" value="Abhydrolase_4"/>
    <property type="match status" value="1"/>
</dbReference>
<dbReference type="SUPFAM" id="SSF53474">
    <property type="entry name" value="alpha/beta-Hydrolases"/>
    <property type="match status" value="1"/>
</dbReference>
<keyword evidence="7" id="KW-1185">Reference proteome</keyword>
<dbReference type="PANTHER" id="PTHR43248">
    <property type="entry name" value="2-SUCCINYL-6-HYDROXY-2,4-CYCLOHEXADIENE-1-CARBOXYLATE SYNTHASE"/>
    <property type="match status" value="1"/>
</dbReference>
<sequence length="574" mass="60387">MPLDWSDPASERITVAFAWLPRKDASRPAAGTVLANPGGPAPALPAVPSLTEALGPVLDRHDLLVVEPRGLGRSSPLLCPGLDLERQESVSACAAHLGPRVRFFTADQAVADMDAVRAALGVPKVTFYGISYGTLFAQAYATRHPDRLSAVMLDSIVPTGPDGYVTKPIRSGAHLLDVACAPSRACRRLPGAPADAIARLVRHLREHPDPRLRLPSLGHLTNNLYLPMVGRELNAAVAAYLGGDPLPLRRLARVIDAAPRAPLRGAELAGLISYTCADSAFPFERGAAPDERRRRLERHYDTERPFSPFTVADLRASSSQWPIFGMQDVCVGWPTPRSSPPVPPGAVYPRVPVLALGGDFDGTTTAEAAAVTRRFPVSVFSRVRAGGHGPTVSTPVNACARGAMRAFIADPYASGGGPRCDEATYRALGSFPRTVAQVPPADGTGLTGEERKVVAAALATVADAAARRDPLRSPYWQEATEAGLRGGLLTFADGTGGAGGAVVITLRDVRFAGDLAVDGEARLNGGDATARLTVTGAGGSHALELRWEAFRARDDIAVSGTVAGRPFTATVPVH</sequence>
<evidence type="ECO:0000313" key="6">
    <source>
        <dbReference type="EMBL" id="GAA3023358.1"/>
    </source>
</evidence>
<accession>A0ABN3YDV1</accession>
<keyword evidence="3" id="KW-0378">Hydrolase</keyword>